<feature type="domain" description="Glycoside Hydrolase 20C C-terminal" evidence="4">
    <location>
        <begin position="426"/>
        <end position="613"/>
    </location>
</feature>
<organism evidence="5 6">
    <name type="scientific">Paenibacillus shirakamiensis</name>
    <dbReference type="NCBI Taxonomy" id="1265935"/>
    <lineage>
        <taxon>Bacteria</taxon>
        <taxon>Bacillati</taxon>
        <taxon>Bacillota</taxon>
        <taxon>Bacilli</taxon>
        <taxon>Bacillales</taxon>
        <taxon>Paenibacillaceae</taxon>
        <taxon>Paenibacillus</taxon>
    </lineage>
</organism>
<evidence type="ECO:0000259" key="3">
    <source>
        <dbReference type="Pfam" id="PF00728"/>
    </source>
</evidence>
<proteinExistence type="inferred from homology"/>
<evidence type="ECO:0000256" key="1">
    <source>
        <dbReference type="ARBA" id="ARBA00006285"/>
    </source>
</evidence>
<protein>
    <recommendedName>
        <fullName evidence="7">Beta-N-acetylhexosaminidase</fullName>
    </recommendedName>
</protein>
<dbReference type="InterPro" id="IPR038901">
    <property type="entry name" value="HEXDC-like"/>
</dbReference>
<dbReference type="Gene3D" id="3.20.20.80">
    <property type="entry name" value="Glycosidases"/>
    <property type="match status" value="1"/>
</dbReference>
<dbReference type="PANTHER" id="PTHR21040:SF8">
    <property type="entry name" value="BCDNA.GH04120"/>
    <property type="match status" value="1"/>
</dbReference>
<evidence type="ECO:0000256" key="2">
    <source>
        <dbReference type="ARBA" id="ARBA00022801"/>
    </source>
</evidence>
<name>A0ABS4JGX1_9BACL</name>
<dbReference type="Pfam" id="PF18088">
    <property type="entry name" value="Glyco_H_20C_C"/>
    <property type="match status" value="1"/>
</dbReference>
<evidence type="ECO:0000313" key="6">
    <source>
        <dbReference type="Proteomes" id="UP001519288"/>
    </source>
</evidence>
<accession>A0ABS4JGX1</accession>
<gene>
    <name evidence="5" type="ORF">J2Z69_002007</name>
</gene>
<comment type="similarity">
    <text evidence="1">Belongs to the glycosyl hydrolase 20 family.</text>
</comment>
<dbReference type="EMBL" id="JAGGLD010000003">
    <property type="protein sequence ID" value="MBP2000964.1"/>
    <property type="molecule type" value="Genomic_DNA"/>
</dbReference>
<dbReference type="Pfam" id="PF00728">
    <property type="entry name" value="Glyco_hydro_20"/>
    <property type="match status" value="1"/>
</dbReference>
<evidence type="ECO:0008006" key="7">
    <source>
        <dbReference type="Google" id="ProtNLM"/>
    </source>
</evidence>
<dbReference type="RefSeq" id="WP_209861579.1">
    <property type="nucleotide sequence ID" value="NZ_JAGGLD010000003.1"/>
</dbReference>
<feature type="domain" description="Glycoside hydrolase family 20 catalytic" evidence="3">
    <location>
        <begin position="97"/>
        <end position="279"/>
    </location>
</feature>
<keyword evidence="2" id="KW-0378">Hydrolase</keyword>
<dbReference type="SUPFAM" id="SSF51445">
    <property type="entry name" value="(Trans)glycosidases"/>
    <property type="match status" value="1"/>
</dbReference>
<dbReference type="Proteomes" id="UP001519288">
    <property type="component" value="Unassembled WGS sequence"/>
</dbReference>
<dbReference type="InterPro" id="IPR017853">
    <property type="entry name" value="GH"/>
</dbReference>
<evidence type="ECO:0000313" key="5">
    <source>
        <dbReference type="EMBL" id="MBP2000964.1"/>
    </source>
</evidence>
<comment type="caution">
    <text evidence="5">The sequence shown here is derived from an EMBL/GenBank/DDBJ whole genome shotgun (WGS) entry which is preliminary data.</text>
</comment>
<dbReference type="Gene3D" id="1.20.120.670">
    <property type="entry name" value="N-acetyl-b-d-glucoasminidase"/>
    <property type="match status" value="1"/>
</dbReference>
<sequence>MIAIQFIGDVEGLIEGIGLLEQRLEFEQTDQGQEVQVIYVKEDLVEVSVGSEDQRHVIRYGGKRVHFFRGLGLLIQHIKEGITRRTLTETPQFRTLGCMLDVSRNAVLTKESVEQFLEMTAIMGFDTFMLYTEDTYTIESQPYFGYMRGRYSEDEIKGFDDYADKLGIELIPCIQTLAHLATFLRWDTASTLKDTADVLIIGEEPTYAWIRQMIEAAQRPVRSRRIHIGMDEAHGLGLGRYLENYGYQNRFELMNRHLQQVLNITESLGLKPIIWSDMYFRLGSTTGEYYDLEGAIPPEVAAHIPEGVQLVYWDYYHEDEAFYEDYLDRHDELAPGTIFAGGVWTFAGIAPHYTKSFLSTHAALNSCKKKGVQEVLATIWLDDGAETPMITALPGLQLFAEHAYHAEMQDDQLAQRFQTCTGGDWDAFLTLGRLDCPPGANPHRLEPDNPSKYILWSDPFIGLFDHQLDVPALPEYYQQLASEAQSIAKEGTWSSLLSFYQQLALVLSIKAGLGLHIQQSYREGKRMQLEEVEQKALPLLTQAVEELRIRHRSLWHTWYRPFGWEVLDLRYGGLLSRIETSMYRLQSFLKGDIDTLEELEEERLKYWTLTKEGHSLLGRNNEYKRIVTAHLI</sequence>
<dbReference type="InterPro" id="IPR015883">
    <property type="entry name" value="Glyco_hydro_20_cat"/>
</dbReference>
<keyword evidence="6" id="KW-1185">Reference proteome</keyword>
<dbReference type="InterPro" id="IPR041063">
    <property type="entry name" value="Glyco_H_20C_C"/>
</dbReference>
<evidence type="ECO:0000259" key="4">
    <source>
        <dbReference type="Pfam" id="PF18088"/>
    </source>
</evidence>
<reference evidence="5 6" key="1">
    <citation type="submission" date="2021-03" db="EMBL/GenBank/DDBJ databases">
        <title>Genomic Encyclopedia of Type Strains, Phase IV (KMG-IV): sequencing the most valuable type-strain genomes for metagenomic binning, comparative biology and taxonomic classification.</title>
        <authorList>
            <person name="Goeker M."/>
        </authorList>
    </citation>
    <scope>NUCLEOTIDE SEQUENCE [LARGE SCALE GENOMIC DNA]</scope>
    <source>
        <strain evidence="5 6">DSM 26806</strain>
    </source>
</reference>
<dbReference type="PANTHER" id="PTHR21040">
    <property type="entry name" value="BCDNA.GH04120"/>
    <property type="match status" value="1"/>
</dbReference>
<dbReference type="CDD" id="cd06565">
    <property type="entry name" value="GH20_GcnA-like"/>
    <property type="match status" value="1"/>
</dbReference>